<name>A0A6A0B8V6_9LACT</name>
<keyword evidence="1" id="KW-1133">Transmembrane helix</keyword>
<organism evidence="2 3">
    <name type="scientific">Pseudolactococcus insecticola</name>
    <dbReference type="NCBI Taxonomy" id="2709158"/>
    <lineage>
        <taxon>Bacteria</taxon>
        <taxon>Bacillati</taxon>
        <taxon>Bacillota</taxon>
        <taxon>Bacilli</taxon>
        <taxon>Lactobacillales</taxon>
        <taxon>Streptococcaceae</taxon>
        <taxon>Pseudolactococcus</taxon>
    </lineage>
</organism>
<comment type="caution">
    <text evidence="2">The sequence shown here is derived from an EMBL/GenBank/DDBJ whole genome shotgun (WGS) entry which is preliminary data.</text>
</comment>
<dbReference type="EMBL" id="BLLH01000011">
    <property type="protein sequence ID" value="GFH41276.1"/>
    <property type="molecule type" value="Genomic_DNA"/>
</dbReference>
<keyword evidence="1" id="KW-0472">Membrane</keyword>
<protein>
    <submittedName>
        <fullName evidence="2">Uncharacterized protein</fullName>
    </submittedName>
</protein>
<evidence type="ECO:0000313" key="3">
    <source>
        <dbReference type="Proteomes" id="UP000475928"/>
    </source>
</evidence>
<evidence type="ECO:0000256" key="1">
    <source>
        <dbReference type="SAM" id="Phobius"/>
    </source>
</evidence>
<gene>
    <name evidence="2" type="ORF">Hs20B_16740</name>
</gene>
<dbReference type="AlphaFoldDB" id="A0A6A0B8V6"/>
<evidence type="ECO:0000313" key="2">
    <source>
        <dbReference type="EMBL" id="GFH41276.1"/>
    </source>
</evidence>
<reference evidence="2 3" key="1">
    <citation type="submission" date="2020-02" db="EMBL/GenBank/DDBJ databases">
        <title>Draft genome sequence of Lactococcus sp. Hs20B0-1.</title>
        <authorList>
            <person name="Noda S."/>
            <person name="Yuki M."/>
            <person name="Ohkuma M."/>
        </authorList>
    </citation>
    <scope>NUCLEOTIDE SEQUENCE [LARGE SCALE GENOMIC DNA]</scope>
    <source>
        <strain evidence="2 3">Hs20B0-1</strain>
    </source>
</reference>
<sequence>MTVLFRDLFPYFIEIVKYVLIIAIFGLIGYMNHPSLKKRVSGNTADLHFSKRSAEVTAINQRQFLPIQVFTLL</sequence>
<keyword evidence="3" id="KW-1185">Reference proteome</keyword>
<accession>A0A6A0B8V6</accession>
<feature type="transmembrane region" description="Helical" evidence="1">
    <location>
        <begin position="12"/>
        <end position="31"/>
    </location>
</feature>
<dbReference type="Proteomes" id="UP000475928">
    <property type="component" value="Unassembled WGS sequence"/>
</dbReference>
<keyword evidence="1" id="KW-0812">Transmembrane</keyword>
<proteinExistence type="predicted"/>